<protein>
    <submittedName>
        <fullName evidence="2">Uncharacterized protein</fullName>
    </submittedName>
</protein>
<comment type="caution">
    <text evidence="2">The sequence shown here is derived from an EMBL/GenBank/DDBJ whole genome shotgun (WGS) entry which is preliminary data.</text>
</comment>
<dbReference type="OrthoDB" id="5931302at2759"/>
<evidence type="ECO:0000313" key="3">
    <source>
        <dbReference type="Proteomes" id="UP000054776"/>
    </source>
</evidence>
<sequence length="271" mass="29569">MDICDHSLHAQIRSCRTDERRSSCGWLQPPPQHADFTRSTSSSNPNSTTSDSIMPTLLRISISPDAFVFSLAFPERPSVTHRCTVAESVIKRILLICQLRAKLRPLMTASSSVMFMCWVSSGCSRAASSTIEPPTSSATPIASELASTQILASFAETSHLPRAGSRFFTTSAVSWISPLSSSPSITSSQLVVASLAFLLMYAAAILSHPETGKWLTSFPQYENTERRVNTSGTPPTSLSRLHISFPRSPQTFSPRRRAASAARSWVLYVSP</sequence>
<dbReference type="EMBL" id="JYDH01000684">
    <property type="protein sequence ID" value="KRY25878.1"/>
    <property type="molecule type" value="Genomic_DNA"/>
</dbReference>
<proteinExistence type="predicted"/>
<organism evidence="2 3">
    <name type="scientific">Trichinella spiralis</name>
    <name type="common">Trichina worm</name>
    <dbReference type="NCBI Taxonomy" id="6334"/>
    <lineage>
        <taxon>Eukaryota</taxon>
        <taxon>Metazoa</taxon>
        <taxon>Ecdysozoa</taxon>
        <taxon>Nematoda</taxon>
        <taxon>Enoplea</taxon>
        <taxon>Dorylaimia</taxon>
        <taxon>Trichinellida</taxon>
        <taxon>Trichinellidae</taxon>
        <taxon>Trichinella</taxon>
    </lineage>
</organism>
<dbReference type="InParanoid" id="A0A0V1AM31"/>
<name>A0A0V1AM31_TRISP</name>
<keyword evidence="3" id="KW-1185">Reference proteome</keyword>
<accession>A0A0V1AM31</accession>
<gene>
    <name evidence="2" type="ORF">T01_5982</name>
</gene>
<evidence type="ECO:0000313" key="2">
    <source>
        <dbReference type="EMBL" id="KRY25878.1"/>
    </source>
</evidence>
<feature type="region of interest" description="Disordered" evidence="1">
    <location>
        <begin position="21"/>
        <end position="52"/>
    </location>
</feature>
<dbReference type="Proteomes" id="UP000054776">
    <property type="component" value="Unassembled WGS sequence"/>
</dbReference>
<evidence type="ECO:0000256" key="1">
    <source>
        <dbReference type="SAM" id="MobiDB-lite"/>
    </source>
</evidence>
<reference evidence="2 3" key="1">
    <citation type="submission" date="2015-01" db="EMBL/GenBank/DDBJ databases">
        <title>Evolution of Trichinella species and genotypes.</title>
        <authorList>
            <person name="Korhonen P.K."/>
            <person name="Edoardo P."/>
            <person name="Giuseppe L.R."/>
            <person name="Gasser R.B."/>
        </authorList>
    </citation>
    <scope>NUCLEOTIDE SEQUENCE [LARGE SCALE GENOMIC DNA]</scope>
    <source>
        <strain evidence="2">ISS3</strain>
    </source>
</reference>
<feature type="compositionally biased region" description="Low complexity" evidence="1">
    <location>
        <begin position="37"/>
        <end position="52"/>
    </location>
</feature>
<dbReference type="AlphaFoldDB" id="A0A0V1AM31"/>